<feature type="region of interest" description="Disordered" evidence="1">
    <location>
        <begin position="167"/>
        <end position="208"/>
    </location>
</feature>
<evidence type="ECO:0000256" key="1">
    <source>
        <dbReference type="SAM" id="MobiDB-lite"/>
    </source>
</evidence>
<dbReference type="OrthoDB" id="3268768at2759"/>
<evidence type="ECO:0000313" key="5">
    <source>
        <dbReference type="Proteomes" id="UP000077266"/>
    </source>
</evidence>
<evidence type="ECO:0000313" key="4">
    <source>
        <dbReference type="EMBL" id="KZV92990.1"/>
    </source>
</evidence>
<feature type="compositionally biased region" description="Basic and acidic residues" evidence="1">
    <location>
        <begin position="76"/>
        <end position="91"/>
    </location>
</feature>
<organism evidence="4 5">
    <name type="scientific">Exidia glandulosa HHB12029</name>
    <dbReference type="NCBI Taxonomy" id="1314781"/>
    <lineage>
        <taxon>Eukaryota</taxon>
        <taxon>Fungi</taxon>
        <taxon>Dikarya</taxon>
        <taxon>Basidiomycota</taxon>
        <taxon>Agaricomycotina</taxon>
        <taxon>Agaricomycetes</taxon>
        <taxon>Auriculariales</taxon>
        <taxon>Exidiaceae</taxon>
        <taxon>Exidia</taxon>
    </lineage>
</organism>
<feature type="compositionally biased region" description="Basic residues" evidence="1">
    <location>
        <begin position="1"/>
        <end position="25"/>
    </location>
</feature>
<sequence>MEVVRVKQRKQRDPRRKLSSSKHKSGSTQARQKENDEFDQLANKRRRKTSSANGTSSTAATGTKRKRPITSSSSPRDSDADKDQDGHDSDNHGTNLQDDEEDFISQEMRERAEDPEGTSAFILSSWGNEGETDEELERTREHGANKRVRLMPQITVSSTLPLNRAHNGRRTTAQDRTTPEPSVPEIPCTPYHHVPHPSKRYETREQDFTPPSRGMLKYVKPRWHVFVITVNGFPAEDTDAAAFLKPEIKAALKLGDAGEKGRIGRVGDSQYMRVMMRNVFVVASNVRSHILKIARPMVETHYELRHKAGENINQRMERVKRLMLNFAFTAVDDVNGTGLFERSIVHELLTRAFFNSPDPQFNLGADEEFVDNFKTWSDPMIALSTVVIYHCLSEWQAGIFEKQTFNERNHKLRYGQALKNLRMLTTGGAVEEIFNRKRASWYREAWGVTSLSSSTVDGPSLEASILRSRALLMQSASQSVEQDGSA</sequence>
<accession>A0A165I709</accession>
<dbReference type="InterPro" id="IPR045341">
    <property type="entry name" value="DUF6532"/>
</dbReference>
<dbReference type="EMBL" id="KV425998">
    <property type="protein sequence ID" value="KZV92990.1"/>
    <property type="molecule type" value="Genomic_DNA"/>
</dbReference>
<feature type="domain" description="DUF6532" evidence="2">
    <location>
        <begin position="220"/>
        <end position="422"/>
    </location>
</feature>
<evidence type="ECO:0000313" key="3">
    <source>
        <dbReference type="EMBL" id="KZV79265.1"/>
    </source>
</evidence>
<feature type="region of interest" description="Disordered" evidence="1">
    <location>
        <begin position="1"/>
        <end position="134"/>
    </location>
</feature>
<dbReference type="Pfam" id="PF20149">
    <property type="entry name" value="DUF6532"/>
    <property type="match status" value="1"/>
</dbReference>
<evidence type="ECO:0000259" key="2">
    <source>
        <dbReference type="Pfam" id="PF20149"/>
    </source>
</evidence>
<keyword evidence="5" id="KW-1185">Reference proteome</keyword>
<dbReference type="AlphaFoldDB" id="A0A165I709"/>
<dbReference type="EMBL" id="KV426649">
    <property type="protein sequence ID" value="KZV79265.1"/>
    <property type="molecule type" value="Genomic_DNA"/>
</dbReference>
<gene>
    <name evidence="4" type="ORF">EXIGLDRAFT_768518</name>
    <name evidence="3" type="ORF">EXIGLDRAFT_782585</name>
</gene>
<reference evidence="4 5" key="1">
    <citation type="journal article" date="2016" name="Mol. Biol. Evol.">
        <title>Comparative Genomics of Early-Diverging Mushroom-Forming Fungi Provides Insights into the Origins of Lignocellulose Decay Capabilities.</title>
        <authorList>
            <person name="Nagy L.G."/>
            <person name="Riley R."/>
            <person name="Tritt A."/>
            <person name="Adam C."/>
            <person name="Daum C."/>
            <person name="Floudas D."/>
            <person name="Sun H."/>
            <person name="Yadav J.S."/>
            <person name="Pangilinan J."/>
            <person name="Larsson K.H."/>
            <person name="Matsuura K."/>
            <person name="Barry K."/>
            <person name="Labutti K."/>
            <person name="Kuo R."/>
            <person name="Ohm R.A."/>
            <person name="Bhattacharya S.S."/>
            <person name="Shirouzu T."/>
            <person name="Yoshinaga Y."/>
            <person name="Martin F.M."/>
            <person name="Grigoriev I.V."/>
            <person name="Hibbett D.S."/>
        </authorList>
    </citation>
    <scope>NUCLEOTIDE SEQUENCE [LARGE SCALE GENOMIC DNA]</scope>
    <source>
        <strain evidence="4 5">HHB12029</strain>
    </source>
</reference>
<dbReference type="Proteomes" id="UP000077266">
    <property type="component" value="Unassembled WGS sequence"/>
</dbReference>
<proteinExistence type="predicted"/>
<feature type="compositionally biased region" description="Low complexity" evidence="1">
    <location>
        <begin position="50"/>
        <end position="62"/>
    </location>
</feature>
<protein>
    <recommendedName>
        <fullName evidence="2">DUF6532 domain-containing protein</fullName>
    </recommendedName>
</protein>
<feature type="compositionally biased region" description="Polar residues" evidence="1">
    <location>
        <begin position="170"/>
        <end position="180"/>
    </location>
</feature>
<name>A0A165I709_EXIGL</name>